<protein>
    <submittedName>
        <fullName evidence="1">Uncharacterized protein</fullName>
    </submittedName>
</protein>
<evidence type="ECO:0000313" key="2">
    <source>
        <dbReference type="Proteomes" id="UP000663722"/>
    </source>
</evidence>
<dbReference type="KEGG" id="dmm:dnm_035290"/>
<keyword evidence="2" id="KW-1185">Reference proteome</keyword>
<organism evidence="1 2">
    <name type="scientific">Desulfonema magnum</name>
    <dbReference type="NCBI Taxonomy" id="45655"/>
    <lineage>
        <taxon>Bacteria</taxon>
        <taxon>Pseudomonadati</taxon>
        <taxon>Thermodesulfobacteriota</taxon>
        <taxon>Desulfobacteria</taxon>
        <taxon>Desulfobacterales</taxon>
        <taxon>Desulfococcaceae</taxon>
        <taxon>Desulfonema</taxon>
    </lineage>
</organism>
<proteinExistence type="predicted"/>
<sequence length="37" mass="4406">MTGGRISAYCYALFRLRKSPAYSVFNIKFVMRKNRIF</sequence>
<evidence type="ECO:0000313" key="1">
    <source>
        <dbReference type="EMBL" id="QTA87495.1"/>
    </source>
</evidence>
<dbReference type="AlphaFoldDB" id="A0A975GN80"/>
<dbReference type="EMBL" id="CP061800">
    <property type="protein sequence ID" value="QTA87495.1"/>
    <property type="molecule type" value="Genomic_DNA"/>
</dbReference>
<accession>A0A975GN80</accession>
<reference evidence="1" key="1">
    <citation type="journal article" date="2021" name="Microb. Physiol.">
        <title>Proteogenomic Insights into the Physiology of Marine, Sulfate-Reducing, Filamentous Desulfonema limicola and Desulfonema magnum.</title>
        <authorList>
            <person name="Schnaars V."/>
            <person name="Wohlbrand L."/>
            <person name="Scheve S."/>
            <person name="Hinrichs C."/>
            <person name="Reinhardt R."/>
            <person name="Rabus R."/>
        </authorList>
    </citation>
    <scope>NUCLEOTIDE SEQUENCE</scope>
    <source>
        <strain evidence="1">4be13</strain>
    </source>
</reference>
<dbReference type="Proteomes" id="UP000663722">
    <property type="component" value="Chromosome"/>
</dbReference>
<name>A0A975GN80_9BACT</name>
<gene>
    <name evidence="1" type="ORF">dnm_035290</name>
</gene>